<evidence type="ECO:0000256" key="2">
    <source>
        <dbReference type="ARBA" id="ARBA00022692"/>
    </source>
</evidence>
<evidence type="ECO:0000256" key="5">
    <source>
        <dbReference type="SAM" id="Phobius"/>
    </source>
</evidence>
<evidence type="ECO:0000256" key="3">
    <source>
        <dbReference type="ARBA" id="ARBA00022989"/>
    </source>
</evidence>
<feature type="transmembrane region" description="Helical" evidence="5">
    <location>
        <begin position="201"/>
        <end position="219"/>
    </location>
</feature>
<name>A0A0C2JAQ2_THEKT</name>
<keyword evidence="8" id="KW-1185">Reference proteome</keyword>
<dbReference type="Gene3D" id="1.20.1250.20">
    <property type="entry name" value="MFS general substrate transporter like domains"/>
    <property type="match status" value="2"/>
</dbReference>
<evidence type="ECO:0000313" key="8">
    <source>
        <dbReference type="Proteomes" id="UP000031668"/>
    </source>
</evidence>
<organism evidence="7 8">
    <name type="scientific">Thelohanellus kitauei</name>
    <name type="common">Myxosporean</name>
    <dbReference type="NCBI Taxonomy" id="669202"/>
    <lineage>
        <taxon>Eukaryota</taxon>
        <taxon>Metazoa</taxon>
        <taxon>Cnidaria</taxon>
        <taxon>Myxozoa</taxon>
        <taxon>Myxosporea</taxon>
        <taxon>Bivalvulida</taxon>
        <taxon>Platysporina</taxon>
        <taxon>Myxobolidae</taxon>
        <taxon>Thelohanellus</taxon>
    </lineage>
</organism>
<evidence type="ECO:0000313" key="7">
    <source>
        <dbReference type="EMBL" id="KII66203.1"/>
    </source>
</evidence>
<sequence length="256" mass="27960">MVLFGMGDFFHVHYLPFYLTLQVNKNTNQILSGIFQSAGWPCVISIVSSWVPKAAMGSILGIWGNHYAVGNILGQTLSSLFVNYHWGMAFITNGVLCIATAVIVALFLVSKPENMGFERENEPESLTPMIGVLEFAFSLFFCKIVIFTFLFWLPFYIKSTGIDDYEVSPSTAGYLASLFDVGGIFGNIMTGIVLDVVKKGGCLCLVLHILSSVSLFLFAKFGSECFSTCVILLLTTGFFVNSPQTLINGTISASLV</sequence>
<dbReference type="PANTHER" id="PTHR43184:SF12">
    <property type="entry name" value="SUGAR PHOSPHATE EXCHANGER 3"/>
    <property type="match status" value="1"/>
</dbReference>
<dbReference type="GO" id="GO:0022857">
    <property type="term" value="F:transmembrane transporter activity"/>
    <property type="evidence" value="ECO:0007669"/>
    <property type="project" value="InterPro"/>
</dbReference>
<dbReference type="OrthoDB" id="3639251at2759"/>
<dbReference type="Pfam" id="PF07690">
    <property type="entry name" value="MFS_1"/>
    <property type="match status" value="1"/>
</dbReference>
<evidence type="ECO:0000256" key="4">
    <source>
        <dbReference type="ARBA" id="ARBA00023136"/>
    </source>
</evidence>
<keyword evidence="3 5" id="KW-1133">Transmembrane helix</keyword>
<proteinExistence type="predicted"/>
<feature type="transmembrane region" description="Helical" evidence="5">
    <location>
        <begin position="130"/>
        <end position="153"/>
    </location>
</feature>
<keyword evidence="2 5" id="KW-0812">Transmembrane</keyword>
<feature type="transmembrane region" description="Helical" evidence="5">
    <location>
        <begin position="173"/>
        <end position="194"/>
    </location>
</feature>
<dbReference type="EMBL" id="JWZT01003604">
    <property type="protein sequence ID" value="KII66203.1"/>
    <property type="molecule type" value="Genomic_DNA"/>
</dbReference>
<dbReference type="Proteomes" id="UP000031668">
    <property type="component" value="Unassembled WGS sequence"/>
</dbReference>
<protein>
    <submittedName>
        <fullName evidence="7">Putative glycerol-3-phosphate transporter 5</fullName>
    </submittedName>
</protein>
<dbReference type="InterPro" id="IPR036259">
    <property type="entry name" value="MFS_trans_sf"/>
</dbReference>
<feature type="transmembrane region" description="Helical" evidence="5">
    <location>
        <begin position="86"/>
        <end position="109"/>
    </location>
</feature>
<dbReference type="GO" id="GO:0016020">
    <property type="term" value="C:membrane"/>
    <property type="evidence" value="ECO:0007669"/>
    <property type="project" value="UniProtKB-SubCell"/>
</dbReference>
<dbReference type="PANTHER" id="PTHR43184">
    <property type="entry name" value="MAJOR FACILITATOR SUPERFAMILY TRANSPORTER 16, ISOFORM B"/>
    <property type="match status" value="1"/>
</dbReference>
<evidence type="ECO:0000256" key="1">
    <source>
        <dbReference type="ARBA" id="ARBA00004141"/>
    </source>
</evidence>
<evidence type="ECO:0000259" key="6">
    <source>
        <dbReference type="PROSITE" id="PS50850"/>
    </source>
</evidence>
<reference evidence="7 8" key="1">
    <citation type="journal article" date="2014" name="Genome Biol. Evol.">
        <title>The genome of the myxosporean Thelohanellus kitauei shows adaptations to nutrient acquisition within its fish host.</title>
        <authorList>
            <person name="Yang Y."/>
            <person name="Xiong J."/>
            <person name="Zhou Z."/>
            <person name="Huo F."/>
            <person name="Miao W."/>
            <person name="Ran C."/>
            <person name="Liu Y."/>
            <person name="Zhang J."/>
            <person name="Feng J."/>
            <person name="Wang M."/>
            <person name="Wang M."/>
            <person name="Wang L."/>
            <person name="Yao B."/>
        </authorList>
    </citation>
    <scope>NUCLEOTIDE SEQUENCE [LARGE SCALE GENOMIC DNA]</scope>
    <source>
        <strain evidence="7">Wuqing</strain>
    </source>
</reference>
<keyword evidence="4 5" id="KW-0472">Membrane</keyword>
<dbReference type="AlphaFoldDB" id="A0A0C2JAQ2"/>
<dbReference type="PROSITE" id="PS50850">
    <property type="entry name" value="MFS"/>
    <property type="match status" value="1"/>
</dbReference>
<dbReference type="InterPro" id="IPR020846">
    <property type="entry name" value="MFS_dom"/>
</dbReference>
<accession>A0A0C2JAQ2</accession>
<feature type="domain" description="Major facilitator superfamily (MFS) profile" evidence="6">
    <location>
        <begin position="1"/>
        <end position="256"/>
    </location>
</feature>
<dbReference type="SUPFAM" id="SSF103473">
    <property type="entry name" value="MFS general substrate transporter"/>
    <property type="match status" value="1"/>
</dbReference>
<comment type="caution">
    <text evidence="7">The sequence shown here is derived from an EMBL/GenBank/DDBJ whole genome shotgun (WGS) entry which is preliminary data.</text>
</comment>
<gene>
    <name evidence="7" type="ORF">RF11_12029</name>
</gene>
<dbReference type="InterPro" id="IPR011701">
    <property type="entry name" value="MFS"/>
</dbReference>
<comment type="subcellular location">
    <subcellularLocation>
        <location evidence="1">Membrane</location>
        <topology evidence="1">Multi-pass membrane protein</topology>
    </subcellularLocation>
</comment>